<evidence type="ECO:0000313" key="2">
    <source>
        <dbReference type="Proteomes" id="UP000777438"/>
    </source>
</evidence>
<dbReference type="EMBL" id="JAGPYM010000027">
    <property type="protein sequence ID" value="KAH6880066.1"/>
    <property type="molecule type" value="Genomic_DNA"/>
</dbReference>
<reference evidence="1 2" key="1">
    <citation type="journal article" date="2021" name="Nat. Commun.">
        <title>Genetic determinants of endophytism in the Arabidopsis root mycobiome.</title>
        <authorList>
            <person name="Mesny F."/>
            <person name="Miyauchi S."/>
            <person name="Thiergart T."/>
            <person name="Pickel B."/>
            <person name="Atanasova L."/>
            <person name="Karlsson M."/>
            <person name="Huettel B."/>
            <person name="Barry K.W."/>
            <person name="Haridas S."/>
            <person name="Chen C."/>
            <person name="Bauer D."/>
            <person name="Andreopoulos W."/>
            <person name="Pangilinan J."/>
            <person name="LaButti K."/>
            <person name="Riley R."/>
            <person name="Lipzen A."/>
            <person name="Clum A."/>
            <person name="Drula E."/>
            <person name="Henrissat B."/>
            <person name="Kohler A."/>
            <person name="Grigoriev I.V."/>
            <person name="Martin F.M."/>
            <person name="Hacquard S."/>
        </authorList>
    </citation>
    <scope>NUCLEOTIDE SEQUENCE [LARGE SCALE GENOMIC DNA]</scope>
    <source>
        <strain evidence="1 2">MPI-CAGE-CH-0241</strain>
    </source>
</reference>
<proteinExistence type="predicted"/>
<evidence type="ECO:0000313" key="1">
    <source>
        <dbReference type="EMBL" id="KAH6880066.1"/>
    </source>
</evidence>
<keyword evidence="2" id="KW-1185">Reference proteome</keyword>
<comment type="caution">
    <text evidence="1">The sequence shown here is derived from an EMBL/GenBank/DDBJ whole genome shotgun (WGS) entry which is preliminary data.</text>
</comment>
<gene>
    <name evidence="1" type="ORF">B0T10DRAFT_551794</name>
</gene>
<dbReference type="Proteomes" id="UP000777438">
    <property type="component" value="Unassembled WGS sequence"/>
</dbReference>
<dbReference type="AlphaFoldDB" id="A0A9P9AMZ2"/>
<sequence length="200" mass="22178">MVSSDRPFIKEYTSTATAVWNIPRTRIVPHHSLSTMCGVGKEKTPFELTLHFNLAMSLLLPLLPEELSPSFIIVWSSFRKDARNIKGHGWMAADGMEEGSDAEQDGEGHFRWLATEAFCDELCQAGSNRQWPRAAASRRLVTLSASDGRVHIQGLIRKTPKVRAPDVLACVIGNCFGVFIGRHGFTQGLIDVRQADAESR</sequence>
<name>A0A9P9AMZ2_9HYPO</name>
<organism evidence="1 2">
    <name type="scientific">Thelonectria olida</name>
    <dbReference type="NCBI Taxonomy" id="1576542"/>
    <lineage>
        <taxon>Eukaryota</taxon>
        <taxon>Fungi</taxon>
        <taxon>Dikarya</taxon>
        <taxon>Ascomycota</taxon>
        <taxon>Pezizomycotina</taxon>
        <taxon>Sordariomycetes</taxon>
        <taxon>Hypocreomycetidae</taxon>
        <taxon>Hypocreales</taxon>
        <taxon>Nectriaceae</taxon>
        <taxon>Thelonectria</taxon>
    </lineage>
</organism>
<protein>
    <submittedName>
        <fullName evidence="1">Uncharacterized protein</fullName>
    </submittedName>
</protein>
<accession>A0A9P9AMZ2</accession>